<dbReference type="KEGG" id="sacd:HS1genome_2237"/>
<evidence type="ECO:0008006" key="4">
    <source>
        <dbReference type="Google" id="ProtNLM"/>
    </source>
</evidence>
<gene>
    <name evidence="2" type="ORF">GCM10007116_12390</name>
    <name evidence="1" type="ORF">HS1genome_2237</name>
</gene>
<dbReference type="Proteomes" id="UP000616143">
    <property type="component" value="Unassembled WGS sequence"/>
</dbReference>
<dbReference type="EMBL" id="BMQS01000010">
    <property type="protein sequence ID" value="GGT96341.1"/>
    <property type="molecule type" value="Genomic_DNA"/>
</dbReference>
<dbReference type="EMBL" id="AP018553">
    <property type="protein sequence ID" value="BBD73848.1"/>
    <property type="molecule type" value="Genomic_DNA"/>
</dbReference>
<reference evidence="2" key="4">
    <citation type="submission" date="2020-09" db="EMBL/GenBank/DDBJ databases">
        <authorList>
            <person name="Sun Q."/>
            <person name="Ohkuma M."/>
        </authorList>
    </citation>
    <scope>NUCLEOTIDE SEQUENCE</scope>
    <source>
        <strain evidence="2">JCM 31740</strain>
    </source>
</reference>
<dbReference type="AlphaFoldDB" id="A0A348B6P6"/>
<dbReference type="Proteomes" id="UP000276741">
    <property type="component" value="Chromosome"/>
</dbReference>
<dbReference type="Gene3D" id="3.40.50.1820">
    <property type="entry name" value="alpha/beta hydrolase"/>
    <property type="match status" value="1"/>
</dbReference>
<reference evidence="1" key="3">
    <citation type="journal article" date="2019" name="BMC Res. Notes">
        <title>Complete genome sequence of the Sulfodiicoccus acidiphilus strain HS-1T, the first crenarchaeon that lacks polB3, isolated from an acidic hot spring in Ohwaku-dani, Hakone, Japan.</title>
        <authorList>
            <person name="Sakai H.D."/>
            <person name="Kurosawa N."/>
        </authorList>
    </citation>
    <scope>NUCLEOTIDE SEQUENCE</scope>
    <source>
        <strain evidence="1">HS-1</strain>
    </source>
</reference>
<reference evidence="3" key="2">
    <citation type="submission" date="2018-04" db="EMBL/GenBank/DDBJ databases">
        <title>Complete genome sequence of Sulfodiicoccus acidiphilus strain HS-1.</title>
        <authorList>
            <person name="Sakai H.D."/>
            <person name="Kurosawa N."/>
        </authorList>
    </citation>
    <scope>NUCLEOTIDE SEQUENCE [LARGE SCALE GENOMIC DNA]</scope>
    <source>
        <strain evidence="3">HS-1</strain>
    </source>
</reference>
<dbReference type="SUPFAM" id="SSF53474">
    <property type="entry name" value="alpha/beta-Hydrolases"/>
    <property type="match status" value="1"/>
</dbReference>
<accession>A0A348B6P6</accession>
<evidence type="ECO:0000313" key="3">
    <source>
        <dbReference type="Proteomes" id="UP000276741"/>
    </source>
</evidence>
<evidence type="ECO:0000313" key="1">
    <source>
        <dbReference type="EMBL" id="BBD73848.1"/>
    </source>
</evidence>
<proteinExistence type="predicted"/>
<evidence type="ECO:0000313" key="2">
    <source>
        <dbReference type="EMBL" id="GGT96341.1"/>
    </source>
</evidence>
<organism evidence="1 3">
    <name type="scientific">Sulfodiicoccus acidiphilus</name>
    <dbReference type="NCBI Taxonomy" id="1670455"/>
    <lineage>
        <taxon>Archaea</taxon>
        <taxon>Thermoproteota</taxon>
        <taxon>Thermoprotei</taxon>
        <taxon>Sulfolobales</taxon>
        <taxon>Sulfolobaceae</taxon>
        <taxon>Sulfodiicoccus</taxon>
    </lineage>
</organism>
<sequence>MWRAVAHLEMGEETEAALALWEGAKKGLWWNPEDLARIKGRMSDGKLRALMERLESTSRNFLLKRVPPVAVLRRAGSSVWLMVLHGRDGGIDEEYPRWEAAPANLAFVQSSQPFSYGSYCWDVLQEATAEVLWWWRALKGLGQVVVAGFSQGARLGLSLALKGEMDTEAFIAVSPADNDPIAPKRRMRVIIMVGRNDKRRPRAEEQCSIINEQRGTCWLVLFEGGHHYPSDFEELLRIALDRVLE</sequence>
<reference evidence="2" key="1">
    <citation type="journal article" date="2014" name="Int. J. Syst. Evol. Microbiol.">
        <title>Complete genome sequence of Corynebacterium casei LMG S-19264T (=DSM 44701T), isolated from a smear-ripened cheese.</title>
        <authorList>
            <consortium name="US DOE Joint Genome Institute (JGI-PGF)"/>
            <person name="Walter F."/>
            <person name="Albersmeier A."/>
            <person name="Kalinowski J."/>
            <person name="Ruckert C."/>
        </authorList>
    </citation>
    <scope>NUCLEOTIDE SEQUENCE</scope>
    <source>
        <strain evidence="2">JCM 31740</strain>
    </source>
</reference>
<keyword evidence="3" id="KW-1185">Reference proteome</keyword>
<dbReference type="InterPro" id="IPR029058">
    <property type="entry name" value="AB_hydrolase_fold"/>
</dbReference>
<name>A0A348B6P6_9CREN</name>
<protein>
    <recommendedName>
        <fullName evidence="4">Phospholipase/carboxylesterase/thioesterase domain-containing protein</fullName>
    </recommendedName>
</protein>